<dbReference type="SUPFAM" id="SSF54637">
    <property type="entry name" value="Thioesterase/thiol ester dehydrase-isomerase"/>
    <property type="match status" value="1"/>
</dbReference>
<protein>
    <recommendedName>
        <fullName evidence="1">MaoC-like domain-containing protein</fullName>
    </recommendedName>
</protein>
<dbReference type="InterPro" id="IPR029069">
    <property type="entry name" value="HotDog_dom_sf"/>
</dbReference>
<reference evidence="3" key="1">
    <citation type="journal article" date="2020" name="Int. J. Syst. Evol. Microbiol.">
        <title>Alteromonas alba sp. nov., a marine bacterium isolated from the seawater of the West Pacific Ocean.</title>
        <authorList>
            <person name="Sun C."/>
            <person name="Wu Y.-H."/>
            <person name="Xamxidin M."/>
            <person name="Cheng H."/>
            <person name="Xu X.-W."/>
        </authorList>
    </citation>
    <scope>NUCLEOTIDE SEQUENCE [LARGE SCALE GENOMIC DNA]</scope>
    <source>
        <strain evidence="3">190</strain>
    </source>
</reference>
<proteinExistence type="predicted"/>
<organism evidence="2 3">
    <name type="scientific">Alteromonas alba</name>
    <dbReference type="NCBI Taxonomy" id="2079529"/>
    <lineage>
        <taxon>Bacteria</taxon>
        <taxon>Pseudomonadati</taxon>
        <taxon>Pseudomonadota</taxon>
        <taxon>Gammaproteobacteria</taxon>
        <taxon>Alteromonadales</taxon>
        <taxon>Alteromonadaceae</taxon>
        <taxon>Alteromonas/Salinimonas group</taxon>
        <taxon>Alteromonas</taxon>
    </lineage>
</organism>
<dbReference type="PANTHER" id="PTHR43841">
    <property type="entry name" value="3-HYDROXYACYL-THIOESTER DEHYDRATASE HTDX-RELATED"/>
    <property type="match status" value="1"/>
</dbReference>
<dbReference type="Gene3D" id="3.10.129.10">
    <property type="entry name" value="Hotdog Thioesterase"/>
    <property type="match status" value="1"/>
</dbReference>
<sequence length="280" mass="31199">MLGLYLQAGFKKAADITPSSLEGLQRAPVLWQTFLPSARHYKKYCKLVDWENPTRMHPFYWQVRGLSLQLRLLAHSKSPFKLLGLVHLQNRVEEYAECRTDIPCELVARFGTVFQHRRGLAVEVTVTGNQRGQRVYSATGTYLMQTSLKPGPLPAYESDIVAPGETSPETAELAFSASMVRRYAKVSGDVNPIHLSTLTARLFGFKRAIVHGMYSGAKAVSVLDKQAELNSKAVRLAFKRPMFVPAKAVLYSEQGEGSTHFSLVSANREQAETYFTGQIG</sequence>
<evidence type="ECO:0000313" key="2">
    <source>
        <dbReference type="EMBL" id="PRO72379.1"/>
    </source>
</evidence>
<comment type="caution">
    <text evidence="2">The sequence shown here is derived from an EMBL/GenBank/DDBJ whole genome shotgun (WGS) entry which is preliminary data.</text>
</comment>
<evidence type="ECO:0000313" key="3">
    <source>
        <dbReference type="Proteomes" id="UP000238949"/>
    </source>
</evidence>
<dbReference type="RefSeq" id="WP_105935618.1">
    <property type="nucleotide sequence ID" value="NZ_PVNP01000188.1"/>
</dbReference>
<dbReference type="PANTHER" id="PTHR43841:SF3">
    <property type="entry name" value="(3R)-HYDROXYACYL-ACP DEHYDRATASE SUBUNIT HADB"/>
    <property type="match status" value="1"/>
</dbReference>
<evidence type="ECO:0000259" key="1">
    <source>
        <dbReference type="Pfam" id="PF01575"/>
    </source>
</evidence>
<dbReference type="EMBL" id="PVNP01000188">
    <property type="protein sequence ID" value="PRO72379.1"/>
    <property type="molecule type" value="Genomic_DNA"/>
</dbReference>
<dbReference type="Proteomes" id="UP000238949">
    <property type="component" value="Unassembled WGS sequence"/>
</dbReference>
<dbReference type="InterPro" id="IPR002539">
    <property type="entry name" value="MaoC-like_dom"/>
</dbReference>
<accession>A0A2S9V7E9</accession>
<feature type="domain" description="MaoC-like" evidence="1">
    <location>
        <begin position="165"/>
        <end position="254"/>
    </location>
</feature>
<gene>
    <name evidence="2" type="ORF">C6Y40_17130</name>
</gene>
<dbReference type="AlphaFoldDB" id="A0A2S9V7E9"/>
<dbReference type="OrthoDB" id="9774179at2"/>
<name>A0A2S9V7E9_9ALTE</name>
<dbReference type="Pfam" id="PF01575">
    <property type="entry name" value="MaoC_dehydratas"/>
    <property type="match status" value="1"/>
</dbReference>
<keyword evidence="3" id="KW-1185">Reference proteome</keyword>